<gene>
    <name evidence="2" type="ORF">PAHAL_J016800</name>
</gene>
<evidence type="ECO:0000313" key="2">
    <source>
        <dbReference type="EMBL" id="PUV26767.1"/>
    </source>
</evidence>
<evidence type="ECO:0000256" key="1">
    <source>
        <dbReference type="SAM" id="MobiDB-lite"/>
    </source>
</evidence>
<sequence>MAAVIQGREPNLQAGADASKHGKEAVASLGTATNGARPTKADELKGKVRAHSLMRCTRSGEPERKMAKQRRRSGGSDLVRRARRN</sequence>
<reference evidence="2" key="1">
    <citation type="submission" date="2018-04" db="EMBL/GenBank/DDBJ databases">
        <title>WGS assembly of Panicum hallii.</title>
        <authorList>
            <person name="Lovell J."/>
            <person name="Jenkins J."/>
            <person name="Lowry D."/>
            <person name="Mamidi S."/>
            <person name="Sreedasyam A."/>
            <person name="Weng X."/>
            <person name="Barry K."/>
            <person name="Bonette J."/>
            <person name="Campitelli B."/>
            <person name="Daum C."/>
            <person name="Gordon S."/>
            <person name="Gould B."/>
            <person name="Lipzen A."/>
            <person name="Macqueen A."/>
            <person name="Palacio-Mejia J."/>
            <person name="Plott C."/>
            <person name="Shakirov E."/>
            <person name="Shu S."/>
            <person name="Yoshinaga Y."/>
            <person name="Zane M."/>
            <person name="Rokhsar D."/>
            <person name="Grimwood J."/>
            <person name="Schmutz J."/>
            <person name="Juenger T."/>
        </authorList>
    </citation>
    <scope>NUCLEOTIDE SEQUENCE [LARGE SCALE GENOMIC DNA]</scope>
    <source>
        <strain evidence="2">FIL2</strain>
    </source>
</reference>
<feature type="region of interest" description="Disordered" evidence="1">
    <location>
        <begin position="56"/>
        <end position="85"/>
    </location>
</feature>
<dbReference type="Proteomes" id="UP000243499">
    <property type="component" value="Unassembled WGS sequence"/>
</dbReference>
<dbReference type="EMBL" id="KZ794428">
    <property type="protein sequence ID" value="PUV26767.1"/>
    <property type="molecule type" value="Genomic_DNA"/>
</dbReference>
<name>A0A2T7A9Z5_9POAL</name>
<feature type="region of interest" description="Disordered" evidence="1">
    <location>
        <begin position="1"/>
        <end position="41"/>
    </location>
</feature>
<proteinExistence type="predicted"/>
<accession>A0A2T7A9Z5</accession>
<dbReference type="Gramene" id="PUV26767">
    <property type="protein sequence ID" value="PUV26767"/>
    <property type="gene ID" value="PAHAL_J016800"/>
</dbReference>
<protein>
    <submittedName>
        <fullName evidence="2">Uncharacterized protein</fullName>
    </submittedName>
</protein>
<organism evidence="2">
    <name type="scientific">Panicum hallii</name>
    <dbReference type="NCBI Taxonomy" id="206008"/>
    <lineage>
        <taxon>Eukaryota</taxon>
        <taxon>Viridiplantae</taxon>
        <taxon>Streptophyta</taxon>
        <taxon>Embryophyta</taxon>
        <taxon>Tracheophyta</taxon>
        <taxon>Spermatophyta</taxon>
        <taxon>Magnoliopsida</taxon>
        <taxon>Liliopsida</taxon>
        <taxon>Poales</taxon>
        <taxon>Poaceae</taxon>
        <taxon>PACMAD clade</taxon>
        <taxon>Panicoideae</taxon>
        <taxon>Panicodae</taxon>
        <taxon>Paniceae</taxon>
        <taxon>Panicinae</taxon>
        <taxon>Panicum</taxon>
        <taxon>Panicum sect. Panicum</taxon>
    </lineage>
</organism>
<dbReference type="AlphaFoldDB" id="A0A2T7A9Z5"/>